<name>A0AAU8LTR2_9BACT</name>
<feature type="transmembrane region" description="Helical" evidence="1">
    <location>
        <begin position="171"/>
        <end position="192"/>
    </location>
</feature>
<keyword evidence="1" id="KW-0472">Membrane</keyword>
<reference evidence="2" key="2">
    <citation type="submission" date="2024-06" db="EMBL/GenBank/DDBJ databases">
        <authorList>
            <person name="Plum-Jensen L.E."/>
            <person name="Schramm A."/>
            <person name="Marshall I.P.G."/>
        </authorList>
    </citation>
    <scope>NUCLEOTIDE SEQUENCE</scope>
    <source>
        <strain evidence="2">Rat1</strain>
    </source>
</reference>
<accession>A0AAU8LTR2</accession>
<evidence type="ECO:0000313" key="2">
    <source>
        <dbReference type="EMBL" id="XCN72666.1"/>
    </source>
</evidence>
<protein>
    <recommendedName>
        <fullName evidence="3">SMODS and SLOG-associating 2TM effector domain-containing protein</fullName>
    </recommendedName>
</protein>
<keyword evidence="1" id="KW-1133">Transmembrane helix</keyword>
<evidence type="ECO:0000256" key="1">
    <source>
        <dbReference type="SAM" id="Phobius"/>
    </source>
</evidence>
<feature type="transmembrane region" description="Helical" evidence="1">
    <location>
        <begin position="33"/>
        <end position="50"/>
    </location>
</feature>
<sequence>MKDNEINKEKIDILLKEYDIMRAEIRMYINKQYLALTAILAILTAGIFKSDPLTGGYIYVYIPFIVSGIIGFLSVVSFFVNRNAGYVRILEQRINSMYNTCFPYESDINNKKELALLFWENYYADVGMDRDDGNQLRSVFGIAISIIAITSIISILIVIRNGFIYLAQDNSFYAVLYASSSVMSVALTSYSYQYLNTEIRRKVREKNNNILNKTILIPNEE</sequence>
<dbReference type="AlphaFoldDB" id="A0AAU8LTR2"/>
<dbReference type="EMBL" id="CP159373">
    <property type="protein sequence ID" value="XCN72666.1"/>
    <property type="molecule type" value="Genomic_DNA"/>
</dbReference>
<gene>
    <name evidence="2" type="ORF">Q3M24_20605</name>
</gene>
<feature type="transmembrane region" description="Helical" evidence="1">
    <location>
        <begin position="138"/>
        <end position="159"/>
    </location>
</feature>
<feature type="transmembrane region" description="Helical" evidence="1">
    <location>
        <begin position="56"/>
        <end position="80"/>
    </location>
</feature>
<evidence type="ECO:0008006" key="3">
    <source>
        <dbReference type="Google" id="ProtNLM"/>
    </source>
</evidence>
<reference evidence="2" key="1">
    <citation type="journal article" date="2024" name="Syst. Appl. Microbiol.">
        <title>First single-strain enrichments of Electrothrix cable bacteria, description of E. aestuarii sp. nov. and E. rattekaaiensis sp. nov., and proposal of a cable bacteria taxonomy following the rules of the SeqCode.</title>
        <authorList>
            <person name="Plum-Jensen L.E."/>
            <person name="Schramm A."/>
            <person name="Marshall I.P.G."/>
        </authorList>
    </citation>
    <scope>NUCLEOTIDE SEQUENCE</scope>
    <source>
        <strain evidence="2">Rat1</strain>
    </source>
</reference>
<dbReference type="KEGG" id="eaj:Q3M24_20605"/>
<proteinExistence type="predicted"/>
<organism evidence="2">
    <name type="scientific">Candidatus Electrothrix aestuarii</name>
    <dbReference type="NCBI Taxonomy" id="3062594"/>
    <lineage>
        <taxon>Bacteria</taxon>
        <taxon>Pseudomonadati</taxon>
        <taxon>Thermodesulfobacteriota</taxon>
        <taxon>Desulfobulbia</taxon>
        <taxon>Desulfobulbales</taxon>
        <taxon>Desulfobulbaceae</taxon>
        <taxon>Candidatus Electrothrix</taxon>
    </lineage>
</organism>
<keyword evidence="1" id="KW-0812">Transmembrane</keyword>